<dbReference type="Proteomes" id="UP001165101">
    <property type="component" value="Unassembled WGS sequence"/>
</dbReference>
<proteinExistence type="predicted"/>
<dbReference type="EMBL" id="BSXV01005927">
    <property type="protein sequence ID" value="GMF03075.1"/>
    <property type="molecule type" value="Genomic_DNA"/>
</dbReference>
<accession>A0ACB5U785</accession>
<gene>
    <name evidence="1" type="ORF">Cboi01_000624100</name>
</gene>
<comment type="caution">
    <text evidence="1">The sequence shown here is derived from an EMBL/GenBank/DDBJ whole genome shotgun (WGS) entry which is preliminary data.</text>
</comment>
<reference evidence="1" key="1">
    <citation type="submission" date="2023-04" db="EMBL/GenBank/DDBJ databases">
        <title>Candida boidinii NBRC 1967.</title>
        <authorList>
            <person name="Ichikawa N."/>
            <person name="Sato H."/>
            <person name="Tonouchi N."/>
        </authorList>
    </citation>
    <scope>NUCLEOTIDE SEQUENCE</scope>
    <source>
        <strain evidence="1">NBRC 1967</strain>
    </source>
</reference>
<sequence length="156" mass="17594">MLQGLETLSLRVERQAQNALALAKYLEKSPYVSWVSYPGLESHEYHENAKKYLKNGFGAVFSFGVKPLEESVEDPFKESGPRVVDQLKIFSNLANVGDSKSLVIAPYYTTHEQLDDEEKLASGVTKDLIRVSVGIEFIDDLIEDFDQAFKAVFEKK</sequence>
<name>A0ACB5U785_CANBO</name>
<protein>
    <submittedName>
        <fullName evidence="1">Unnamed protein product</fullName>
    </submittedName>
</protein>
<evidence type="ECO:0000313" key="1">
    <source>
        <dbReference type="EMBL" id="GMF03075.1"/>
    </source>
</evidence>
<organism evidence="1 2">
    <name type="scientific">Candida boidinii</name>
    <name type="common">Yeast</name>
    <dbReference type="NCBI Taxonomy" id="5477"/>
    <lineage>
        <taxon>Eukaryota</taxon>
        <taxon>Fungi</taxon>
        <taxon>Dikarya</taxon>
        <taxon>Ascomycota</taxon>
        <taxon>Saccharomycotina</taxon>
        <taxon>Pichiomycetes</taxon>
        <taxon>Pichiales</taxon>
        <taxon>Pichiaceae</taxon>
        <taxon>Ogataea</taxon>
        <taxon>Ogataea/Candida clade</taxon>
    </lineage>
</organism>
<evidence type="ECO:0000313" key="2">
    <source>
        <dbReference type="Proteomes" id="UP001165101"/>
    </source>
</evidence>
<keyword evidence="2" id="KW-1185">Reference proteome</keyword>